<dbReference type="SUPFAM" id="SSF57850">
    <property type="entry name" value="RING/U-box"/>
    <property type="match status" value="1"/>
</dbReference>
<keyword evidence="7 14" id="KW-0863">Zinc-finger</keyword>
<gene>
    <name evidence="19" type="ORF">M406DRAFT_284353</name>
</gene>
<keyword evidence="8 15" id="KW-0833">Ubl conjugation pathway</keyword>
<dbReference type="Gene3D" id="3.30.40.10">
    <property type="entry name" value="Zinc/RING finger domain, C3HC4 (zinc finger)"/>
    <property type="match status" value="1"/>
</dbReference>
<evidence type="ECO:0000313" key="19">
    <source>
        <dbReference type="EMBL" id="KAF3769877.1"/>
    </source>
</evidence>
<comment type="catalytic activity">
    <reaction evidence="1 15">
        <text>S-ubiquitinyl-[E2 ubiquitin-conjugating enzyme]-L-cysteine + [acceptor protein]-L-lysine = [E2 ubiquitin-conjugating enzyme]-L-cysteine + N(6)-ubiquitinyl-[acceptor protein]-L-lysine.</text>
        <dbReference type="EC" id="2.3.2.27"/>
    </reaction>
</comment>
<dbReference type="PANTHER" id="PTHR23163:SF0">
    <property type="entry name" value="E3 UBIQUITIN-PROTEIN LIGASE BRE1"/>
    <property type="match status" value="1"/>
</dbReference>
<evidence type="ECO:0000256" key="8">
    <source>
        <dbReference type="ARBA" id="ARBA00022786"/>
    </source>
</evidence>
<dbReference type="GO" id="GO:0033503">
    <property type="term" value="C:HULC complex"/>
    <property type="evidence" value="ECO:0007669"/>
    <property type="project" value="TreeGrafter"/>
</dbReference>
<dbReference type="InterPro" id="IPR058643">
    <property type="entry name" value="BRE1-like_CC"/>
</dbReference>
<evidence type="ECO:0000256" key="2">
    <source>
        <dbReference type="ARBA" id="ARBA00004123"/>
    </source>
</evidence>
<accession>A0A9P5CTP0</accession>
<feature type="coiled-coil region" evidence="16">
    <location>
        <begin position="438"/>
        <end position="465"/>
    </location>
</feature>
<dbReference type="RefSeq" id="XP_040780838.1">
    <property type="nucleotide sequence ID" value="XM_040918559.1"/>
</dbReference>
<dbReference type="GeneID" id="63835688"/>
<evidence type="ECO:0000256" key="12">
    <source>
        <dbReference type="ARBA" id="ARBA00023242"/>
    </source>
</evidence>
<keyword evidence="9 15" id="KW-0862">Zinc</keyword>
<feature type="domain" description="RING-type" evidence="18">
    <location>
        <begin position="651"/>
        <end position="690"/>
    </location>
</feature>
<evidence type="ECO:0000256" key="14">
    <source>
        <dbReference type="PROSITE-ProRule" id="PRU00175"/>
    </source>
</evidence>
<evidence type="ECO:0000256" key="5">
    <source>
        <dbReference type="ARBA" id="ARBA00022679"/>
    </source>
</evidence>
<dbReference type="InterPro" id="IPR017907">
    <property type="entry name" value="Znf_RING_CS"/>
</dbReference>
<dbReference type="GO" id="GO:0005634">
    <property type="term" value="C:nucleus"/>
    <property type="evidence" value="ECO:0007669"/>
    <property type="project" value="UniProtKB-SubCell"/>
</dbReference>
<comment type="subcellular location">
    <subcellularLocation>
        <location evidence="2 15">Nucleus</location>
    </subcellularLocation>
</comment>
<dbReference type="GO" id="GO:0008270">
    <property type="term" value="F:zinc ion binding"/>
    <property type="evidence" value="ECO:0007669"/>
    <property type="project" value="UniProtKB-KW"/>
</dbReference>
<organism evidence="19 20">
    <name type="scientific">Cryphonectria parasitica (strain ATCC 38755 / EP155)</name>
    <dbReference type="NCBI Taxonomy" id="660469"/>
    <lineage>
        <taxon>Eukaryota</taxon>
        <taxon>Fungi</taxon>
        <taxon>Dikarya</taxon>
        <taxon>Ascomycota</taxon>
        <taxon>Pezizomycotina</taxon>
        <taxon>Sordariomycetes</taxon>
        <taxon>Sordariomycetidae</taxon>
        <taxon>Diaporthales</taxon>
        <taxon>Cryphonectriaceae</taxon>
        <taxon>Cryphonectria-Endothia species complex</taxon>
        <taxon>Cryphonectria</taxon>
    </lineage>
</organism>
<keyword evidence="6 15" id="KW-0479">Metal-binding</keyword>
<evidence type="ECO:0000256" key="15">
    <source>
        <dbReference type="RuleBase" id="RU365038"/>
    </source>
</evidence>
<evidence type="ECO:0000256" key="13">
    <source>
        <dbReference type="ARBA" id="ARBA00059679"/>
    </source>
</evidence>
<evidence type="ECO:0000256" key="10">
    <source>
        <dbReference type="ARBA" id="ARBA00022853"/>
    </source>
</evidence>
<comment type="similarity">
    <text evidence="4 15">Belongs to the BRE1 family.</text>
</comment>
<keyword evidence="12 15" id="KW-0539">Nucleus</keyword>
<evidence type="ECO:0000259" key="18">
    <source>
        <dbReference type="PROSITE" id="PS50089"/>
    </source>
</evidence>
<dbReference type="Proteomes" id="UP000803844">
    <property type="component" value="Unassembled WGS sequence"/>
</dbReference>
<feature type="coiled-coil region" evidence="16">
    <location>
        <begin position="599"/>
        <end position="633"/>
    </location>
</feature>
<dbReference type="InterPro" id="IPR013956">
    <property type="entry name" value="E3_ubiquit_lig_Bre1"/>
</dbReference>
<keyword evidence="11 15" id="KW-0175">Coiled coil</keyword>
<evidence type="ECO:0000256" key="7">
    <source>
        <dbReference type="ARBA" id="ARBA00022771"/>
    </source>
</evidence>
<feature type="coiled-coil region" evidence="16">
    <location>
        <begin position="260"/>
        <end position="350"/>
    </location>
</feature>
<dbReference type="SMART" id="SM00184">
    <property type="entry name" value="RING"/>
    <property type="match status" value="1"/>
</dbReference>
<evidence type="ECO:0000313" key="20">
    <source>
        <dbReference type="Proteomes" id="UP000803844"/>
    </source>
</evidence>
<comment type="function">
    <text evidence="13">E3 ubiquitin-protein ligase that mediates monoubiquitination of histone H2B to form H2BK123ub1. H2BK123ub1 gives a specific tag for epigenetic transcriptional activation and is also a prerequisite for H3K4me and H3K79me formation.</text>
</comment>
<dbReference type="PROSITE" id="PS00518">
    <property type="entry name" value="ZF_RING_1"/>
    <property type="match status" value="1"/>
</dbReference>
<keyword evidence="10 15" id="KW-0156">Chromatin regulator</keyword>
<dbReference type="Pfam" id="PF14447">
    <property type="entry name" value="Prok-RING_4"/>
    <property type="match status" value="1"/>
</dbReference>
<dbReference type="GO" id="GO:0061630">
    <property type="term" value="F:ubiquitin protein ligase activity"/>
    <property type="evidence" value="ECO:0007669"/>
    <property type="project" value="UniProtKB-EC"/>
</dbReference>
<evidence type="ECO:0000256" key="6">
    <source>
        <dbReference type="ARBA" id="ARBA00022723"/>
    </source>
</evidence>
<comment type="caution">
    <text evidence="19">The sequence shown here is derived from an EMBL/GenBank/DDBJ whole genome shotgun (WGS) entry which is preliminary data.</text>
</comment>
<evidence type="ECO:0000256" key="3">
    <source>
        <dbReference type="ARBA" id="ARBA00004906"/>
    </source>
</evidence>
<comment type="pathway">
    <text evidence="3 15">Protein modification; protein ubiquitination.</text>
</comment>
<sequence length="710" mass="80593">MEDRKRPISSAEDLAPPSKRQQVNGSSKSRDDAGDEAWIESYQKDAIYRQMLEYKREKTRLESRLEDLSKQYEYYDDHLRIIDAWWLQLLQEVQLSAEGIITDDNGDVKPSTGLGFQDSPSFKSHLSGKASSIKTALDSLFRRLAANKGDVKPDIADLESKVKTLLAKQKEDKVQLEGLIQKKDELSASLDAAMLRAVKAEKKLDRAKSAQVQKMEQQAIGQALSRPSPAAEEKNGTGPSPTTGNDEALQLKYEEATAGETKLKAQLDAAMSEIKTLKEENSTLQMRKEGTTDEDFVRTDVFKAFKGQNEDLIRRVNDLEVINKQLRHEAEKLQAERSSFRTQLEREAQAVTADLEDQILSRDQDLTRIRSARDELLAELGVRKNAQDQERTSIENMKELVGAKEDRISALEMELERLRPDANAMLSENDPDLEALGPEELRQQYTKLKRELEALAQELPAIEKAYKRSMTLSQKKVMDQVAAEERMSILIQEKSKADQKYFAARKDADIRNNEIKTLRQQNGKSSEIIAALKDHDSQARTLNSNLEKQLTDLKQSNLAILEENRTLKSSTADAVRRADQVKTQISELQNLVKSKDAIAISVKEQANIYQVEVEKLKKRVDSAHKERDTWKKKSLSNISPGEELLNNILWCNVCRKDRNDRVITTCGHILCKNCAEDRIINRMRGCPICTTRYDKNNIVPIYLTSADEET</sequence>
<feature type="region of interest" description="Disordered" evidence="17">
    <location>
        <begin position="214"/>
        <end position="246"/>
    </location>
</feature>
<dbReference type="Pfam" id="PF08647">
    <property type="entry name" value="BRE1"/>
    <property type="match status" value="1"/>
</dbReference>
<protein>
    <recommendedName>
        <fullName evidence="15">E3 ubiquitin protein ligase</fullName>
        <ecNumber evidence="15">2.3.2.27</ecNumber>
    </recommendedName>
</protein>
<evidence type="ECO:0000256" key="4">
    <source>
        <dbReference type="ARBA" id="ARBA00005555"/>
    </source>
</evidence>
<dbReference type="AlphaFoldDB" id="A0A9P5CTP0"/>
<dbReference type="OrthoDB" id="654191at2759"/>
<dbReference type="GO" id="GO:0006325">
    <property type="term" value="P:chromatin organization"/>
    <property type="evidence" value="ECO:0007669"/>
    <property type="project" value="UniProtKB-KW"/>
</dbReference>
<evidence type="ECO:0000256" key="17">
    <source>
        <dbReference type="SAM" id="MobiDB-lite"/>
    </source>
</evidence>
<dbReference type="PANTHER" id="PTHR23163">
    <property type="entry name" value="RING FINGER PROTEIN-RELATED"/>
    <property type="match status" value="1"/>
</dbReference>
<feature type="region of interest" description="Disordered" evidence="17">
    <location>
        <begin position="1"/>
        <end position="36"/>
    </location>
</feature>
<feature type="coiled-coil region" evidence="16">
    <location>
        <begin position="176"/>
        <end position="210"/>
    </location>
</feature>
<name>A0A9P5CTP0_CRYP1</name>
<evidence type="ECO:0000256" key="11">
    <source>
        <dbReference type="ARBA" id="ARBA00023054"/>
    </source>
</evidence>
<dbReference type="GO" id="GO:0016567">
    <property type="term" value="P:protein ubiquitination"/>
    <property type="evidence" value="ECO:0007669"/>
    <property type="project" value="UniProtKB-UniRule"/>
</dbReference>
<dbReference type="EC" id="2.3.2.27" evidence="15"/>
<evidence type="ECO:0000256" key="1">
    <source>
        <dbReference type="ARBA" id="ARBA00000900"/>
    </source>
</evidence>
<dbReference type="PROSITE" id="PS50089">
    <property type="entry name" value="ZF_RING_2"/>
    <property type="match status" value="1"/>
</dbReference>
<dbReference type="Pfam" id="PF26095">
    <property type="entry name" value="CC_Bre1"/>
    <property type="match status" value="1"/>
</dbReference>
<dbReference type="InterPro" id="IPR001841">
    <property type="entry name" value="Znf_RING"/>
</dbReference>
<reference evidence="19" key="1">
    <citation type="journal article" date="2020" name="Phytopathology">
        <title>Genome sequence of the chestnut blight fungus Cryphonectria parasitica EP155: A fundamental resource for an archetypical invasive plant pathogen.</title>
        <authorList>
            <person name="Crouch J.A."/>
            <person name="Dawe A."/>
            <person name="Aerts A."/>
            <person name="Barry K."/>
            <person name="Churchill A.C.L."/>
            <person name="Grimwood J."/>
            <person name="Hillman B."/>
            <person name="Milgroom M.G."/>
            <person name="Pangilinan J."/>
            <person name="Smith M."/>
            <person name="Salamov A."/>
            <person name="Schmutz J."/>
            <person name="Yadav J."/>
            <person name="Grigoriev I.V."/>
            <person name="Nuss D."/>
        </authorList>
    </citation>
    <scope>NUCLEOTIDE SEQUENCE</scope>
    <source>
        <strain evidence="19">EP155</strain>
    </source>
</reference>
<keyword evidence="20" id="KW-1185">Reference proteome</keyword>
<feature type="coiled-coil region" evidence="16">
    <location>
        <begin position="44"/>
        <end position="71"/>
    </location>
</feature>
<proteinExistence type="inferred from homology"/>
<keyword evidence="5 15" id="KW-0808">Transferase</keyword>
<evidence type="ECO:0000256" key="16">
    <source>
        <dbReference type="SAM" id="Coils"/>
    </source>
</evidence>
<dbReference type="EMBL" id="MU032344">
    <property type="protein sequence ID" value="KAF3769877.1"/>
    <property type="molecule type" value="Genomic_DNA"/>
</dbReference>
<evidence type="ECO:0000256" key="9">
    <source>
        <dbReference type="ARBA" id="ARBA00022833"/>
    </source>
</evidence>
<dbReference type="InterPro" id="IPR013083">
    <property type="entry name" value="Znf_RING/FYVE/PHD"/>
</dbReference>